<dbReference type="Proteomes" id="UP000252669">
    <property type="component" value="Unassembled WGS sequence"/>
</dbReference>
<dbReference type="RefSeq" id="WP_113892376.1">
    <property type="nucleotide sequence ID" value="NZ_JANJGA010000002.1"/>
</dbReference>
<keyword evidence="2" id="KW-1185">Reference proteome</keyword>
<dbReference type="AlphaFoldDB" id="A0A366MVA9"/>
<dbReference type="OrthoDB" id="5349106at2"/>
<evidence type="ECO:0000313" key="1">
    <source>
        <dbReference type="EMBL" id="RBQ30185.1"/>
    </source>
</evidence>
<proteinExistence type="predicted"/>
<accession>A0A366MVA9</accession>
<comment type="caution">
    <text evidence="1">The sequence shown here is derived from an EMBL/GenBank/DDBJ whole genome shotgun (WGS) entry which is preliminary data.</text>
</comment>
<evidence type="ECO:0000313" key="2">
    <source>
        <dbReference type="Proteomes" id="UP000252669"/>
    </source>
</evidence>
<reference evidence="1 2" key="1">
    <citation type="submission" date="2017-10" db="EMBL/GenBank/DDBJ databases">
        <title>Genomics of the genus Arcobacter.</title>
        <authorList>
            <person name="Perez-Cataluna A."/>
            <person name="Figueras M.J."/>
        </authorList>
    </citation>
    <scope>NUCLEOTIDE SEQUENCE [LARGE SCALE GENOMIC DNA]</scope>
    <source>
        <strain evidence="1 2">CECT 9230</strain>
    </source>
</reference>
<protein>
    <submittedName>
        <fullName evidence="1">Uncharacterized protein</fullName>
    </submittedName>
</protein>
<organism evidence="1 2">
    <name type="scientific">Aliarcobacter vitoriensis</name>
    <dbReference type="NCBI Taxonomy" id="2011099"/>
    <lineage>
        <taxon>Bacteria</taxon>
        <taxon>Pseudomonadati</taxon>
        <taxon>Campylobacterota</taxon>
        <taxon>Epsilonproteobacteria</taxon>
        <taxon>Campylobacterales</taxon>
        <taxon>Arcobacteraceae</taxon>
        <taxon>Aliarcobacter</taxon>
    </lineage>
</organism>
<gene>
    <name evidence="1" type="ORF">CRU91_00655</name>
</gene>
<dbReference type="EMBL" id="PDKB01000001">
    <property type="protein sequence ID" value="RBQ30185.1"/>
    <property type="molecule type" value="Genomic_DNA"/>
</dbReference>
<name>A0A366MVA9_9BACT</name>
<sequence>MNIFIYGNQSFKKDIQKILQDSKINEALEDLDIVEIDDIKKLKENIASNPNNVYLIDDDKIIKNKSKFSFLKHKDGIEEEFLLECGVDDLSIDSLEEIPNYIIRKFNRQTLQQEDNLAIKDESLALDLDSELSKLLETGNQEETIVEDDLNIEEPIGLDIKELDNLIESKSIYEDNKNDSNFNPLESFSEDFGLNNISYDYDDDSIYNDNTKSDEDILSDILNSTNLDEDDFQSVSETFEDVNFLDQIFPNKSILEKVIEDKKNEDTYDYLENNFEELENIEPSRLFENIELKDEIDATINQNNDIIEDLEEHKQEIILNDAEEYDEVQGDDMNDEFLELDGLNEQDLISALEDIPNAIIETKNVNSVELDSSNVQDIASLISKLLNNKTLEITIKIKD</sequence>